<dbReference type="Pfam" id="PF02568">
    <property type="entry name" value="ThiI"/>
    <property type="match status" value="1"/>
</dbReference>
<accession>A0A0M2NE78</accession>
<dbReference type="UniPathway" id="UPA00060"/>
<dbReference type="Gene3D" id="3.40.50.620">
    <property type="entry name" value="HUPs"/>
    <property type="match status" value="1"/>
</dbReference>
<dbReference type="Pfam" id="PF02926">
    <property type="entry name" value="THUMP"/>
    <property type="match status" value="1"/>
</dbReference>
<evidence type="ECO:0000313" key="22">
    <source>
        <dbReference type="Proteomes" id="UP000034076"/>
    </source>
</evidence>
<feature type="binding site" evidence="19">
    <location>
        <begin position="230"/>
        <end position="231"/>
    </location>
    <ligand>
        <name>ATP</name>
        <dbReference type="ChEBI" id="CHEBI:30616"/>
    </ligand>
</feature>
<keyword evidence="7 19" id="KW-0067">ATP-binding</keyword>
<dbReference type="InterPro" id="IPR054173">
    <property type="entry name" value="ThiI_fer"/>
</dbReference>
<dbReference type="InterPro" id="IPR014729">
    <property type="entry name" value="Rossmann-like_a/b/a_fold"/>
</dbReference>
<evidence type="ECO:0000256" key="7">
    <source>
        <dbReference type="ARBA" id="ARBA00022840"/>
    </source>
</evidence>
<dbReference type="Gene3D" id="3.30.2130.30">
    <property type="match status" value="1"/>
</dbReference>
<name>A0A0M2NE78_9FIRM</name>
<reference evidence="21 22" key="1">
    <citation type="submission" date="2015-04" db="EMBL/GenBank/DDBJ databases">
        <title>Draft genome sequence of bacteremic isolate Catabacter hongkongensis type strain HKU16T.</title>
        <authorList>
            <person name="Lau S.K."/>
            <person name="Teng J.L."/>
            <person name="Huang Y."/>
            <person name="Curreem S.O."/>
            <person name="Tsui S.K."/>
            <person name="Woo P.C."/>
        </authorList>
    </citation>
    <scope>NUCLEOTIDE SEQUENCE [LARGE SCALE GENOMIC DNA]</scope>
    <source>
        <strain evidence="21 22">HKU16</strain>
    </source>
</reference>
<protein>
    <recommendedName>
        <fullName evidence="15 19">Probable tRNA sulfurtransferase</fullName>
        <ecNumber evidence="14 19">2.8.1.4</ecNumber>
    </recommendedName>
    <alternativeName>
        <fullName evidence="16 19">Sulfur carrier protein ThiS sulfurtransferase</fullName>
    </alternativeName>
    <alternativeName>
        <fullName evidence="17 19">Thiamine biosynthesis protein ThiI</fullName>
    </alternativeName>
    <alternativeName>
        <fullName evidence="18 19">tRNA 4-thiouridine synthase</fullName>
    </alternativeName>
</protein>
<evidence type="ECO:0000256" key="16">
    <source>
        <dbReference type="ARBA" id="ARBA00075337"/>
    </source>
</evidence>
<dbReference type="Proteomes" id="UP000034076">
    <property type="component" value="Unassembled WGS sequence"/>
</dbReference>
<dbReference type="GO" id="GO:0005829">
    <property type="term" value="C:cytosol"/>
    <property type="evidence" value="ECO:0007669"/>
    <property type="project" value="TreeGrafter"/>
</dbReference>
<comment type="subcellular location">
    <subcellularLocation>
        <location evidence="1 19">Cytoplasm</location>
    </subcellularLocation>
</comment>
<dbReference type="SMART" id="SM00981">
    <property type="entry name" value="THUMP"/>
    <property type="match status" value="1"/>
</dbReference>
<dbReference type="InterPro" id="IPR050102">
    <property type="entry name" value="tRNA_sulfurtransferase_ThiI"/>
</dbReference>
<evidence type="ECO:0000259" key="20">
    <source>
        <dbReference type="PROSITE" id="PS51165"/>
    </source>
</evidence>
<evidence type="ECO:0000256" key="19">
    <source>
        <dbReference type="HAMAP-Rule" id="MF_00021"/>
    </source>
</evidence>
<keyword evidence="22" id="KW-1185">Reference proteome</keyword>
<feature type="binding site" evidence="19">
    <location>
        <position position="309"/>
    </location>
    <ligand>
        <name>ATP</name>
        <dbReference type="ChEBI" id="CHEBI:30616"/>
    </ligand>
</feature>
<dbReference type="GO" id="GO:0000049">
    <property type="term" value="F:tRNA binding"/>
    <property type="evidence" value="ECO:0007669"/>
    <property type="project" value="UniProtKB-UniRule"/>
</dbReference>
<evidence type="ECO:0000256" key="17">
    <source>
        <dbReference type="ARBA" id="ARBA00077849"/>
    </source>
</evidence>
<keyword evidence="8 19" id="KW-0694">RNA-binding</keyword>
<dbReference type="InterPro" id="IPR020536">
    <property type="entry name" value="ThiI_AANH"/>
</dbReference>
<dbReference type="CDD" id="cd01712">
    <property type="entry name" value="PPase_ThiI"/>
    <property type="match status" value="1"/>
</dbReference>
<evidence type="ECO:0000256" key="9">
    <source>
        <dbReference type="ARBA" id="ARBA00022977"/>
    </source>
</evidence>
<feature type="domain" description="THUMP" evidence="20">
    <location>
        <begin position="79"/>
        <end position="189"/>
    </location>
</feature>
<proteinExistence type="inferred from homology"/>
<dbReference type="HAMAP" id="MF_00021">
    <property type="entry name" value="ThiI"/>
    <property type="match status" value="1"/>
</dbReference>
<dbReference type="EC" id="2.8.1.4" evidence="14 19"/>
<keyword evidence="4 19" id="KW-0820">tRNA-binding</keyword>
<evidence type="ECO:0000256" key="11">
    <source>
        <dbReference type="ARBA" id="ARBA00052330"/>
    </source>
</evidence>
<comment type="pathway">
    <text evidence="2 19">Cofactor biosynthesis; thiamine diphosphate biosynthesis.</text>
</comment>
<evidence type="ECO:0000256" key="10">
    <source>
        <dbReference type="ARBA" id="ARBA00050570"/>
    </source>
</evidence>
<evidence type="ECO:0000256" key="6">
    <source>
        <dbReference type="ARBA" id="ARBA00022741"/>
    </source>
</evidence>
<dbReference type="GO" id="GO:0004810">
    <property type="term" value="F:CCA tRNA nucleotidyltransferase activity"/>
    <property type="evidence" value="ECO:0007669"/>
    <property type="project" value="InterPro"/>
</dbReference>
<keyword evidence="5 19" id="KW-0808">Transferase</keyword>
<evidence type="ECO:0000256" key="5">
    <source>
        <dbReference type="ARBA" id="ARBA00022679"/>
    </source>
</evidence>
<dbReference type="NCBIfam" id="TIGR00342">
    <property type="entry name" value="tRNA uracil 4-sulfurtransferase ThiI"/>
    <property type="match status" value="1"/>
</dbReference>
<keyword evidence="6 19" id="KW-0547">Nucleotide-binding</keyword>
<comment type="similarity">
    <text evidence="13 19">Belongs to the ThiI family.</text>
</comment>
<dbReference type="GO" id="GO:0005524">
    <property type="term" value="F:ATP binding"/>
    <property type="evidence" value="ECO:0007669"/>
    <property type="project" value="UniProtKB-UniRule"/>
</dbReference>
<dbReference type="PANTHER" id="PTHR43209:SF1">
    <property type="entry name" value="TRNA SULFURTRANSFERASE"/>
    <property type="match status" value="1"/>
</dbReference>
<evidence type="ECO:0000256" key="4">
    <source>
        <dbReference type="ARBA" id="ARBA00022555"/>
    </source>
</evidence>
<evidence type="ECO:0000256" key="1">
    <source>
        <dbReference type="ARBA" id="ARBA00004496"/>
    </source>
</evidence>
<comment type="function">
    <text evidence="12 19">Catalyzes the ATP-dependent transfer of a sulfur to tRNA to produce 4-thiouridine in position 8 of tRNAs, which functions as a near-UV photosensor. Also catalyzes the transfer of sulfur to the sulfur carrier protein ThiS, forming ThiS-thiocarboxylate. This is a step in the synthesis of thiazole, in the thiamine biosynthesis pathway. The sulfur is donated as persulfide by IscS.</text>
</comment>
<evidence type="ECO:0000256" key="2">
    <source>
        <dbReference type="ARBA" id="ARBA00004948"/>
    </source>
</evidence>
<comment type="caution">
    <text evidence="21">The sequence shown here is derived from an EMBL/GenBank/DDBJ whole genome shotgun (WGS) entry which is preliminary data.</text>
</comment>
<comment type="catalytic activity">
    <reaction evidence="11 19">
        <text>[ThiS sulfur-carrier protein]-C-terminal Gly-Gly-AMP + S-sulfanyl-L-cysteinyl-[cysteine desulfurase] + AH2 = [ThiS sulfur-carrier protein]-C-terminal-Gly-aminoethanethioate + L-cysteinyl-[cysteine desulfurase] + A + AMP + 2 H(+)</text>
        <dbReference type="Rhea" id="RHEA:43340"/>
        <dbReference type="Rhea" id="RHEA-COMP:12157"/>
        <dbReference type="Rhea" id="RHEA-COMP:12158"/>
        <dbReference type="Rhea" id="RHEA-COMP:12910"/>
        <dbReference type="Rhea" id="RHEA-COMP:19908"/>
        <dbReference type="ChEBI" id="CHEBI:13193"/>
        <dbReference type="ChEBI" id="CHEBI:15378"/>
        <dbReference type="ChEBI" id="CHEBI:17499"/>
        <dbReference type="ChEBI" id="CHEBI:29950"/>
        <dbReference type="ChEBI" id="CHEBI:61963"/>
        <dbReference type="ChEBI" id="CHEBI:90618"/>
        <dbReference type="ChEBI" id="CHEBI:232372"/>
        <dbReference type="ChEBI" id="CHEBI:456215"/>
    </reaction>
</comment>
<keyword evidence="3 19" id="KW-0963">Cytoplasm</keyword>
<evidence type="ECO:0000256" key="15">
    <source>
        <dbReference type="ARBA" id="ARBA00071867"/>
    </source>
</evidence>
<dbReference type="GO" id="GO:0009228">
    <property type="term" value="P:thiamine biosynthetic process"/>
    <property type="evidence" value="ECO:0007669"/>
    <property type="project" value="UniProtKB-KW"/>
</dbReference>
<dbReference type="PATRIC" id="fig|270498.16.peg.2823"/>
<dbReference type="STRING" id="270498.CHK_1760"/>
<feature type="binding site" evidence="19">
    <location>
        <position position="287"/>
    </location>
    <ligand>
        <name>ATP</name>
        <dbReference type="ChEBI" id="CHEBI:30616"/>
    </ligand>
</feature>
<dbReference type="Pfam" id="PF22025">
    <property type="entry name" value="ThiI_fer"/>
    <property type="match status" value="1"/>
</dbReference>
<evidence type="ECO:0000313" key="21">
    <source>
        <dbReference type="EMBL" id="KKI50834.1"/>
    </source>
</evidence>
<dbReference type="SUPFAM" id="SSF52402">
    <property type="entry name" value="Adenine nucleotide alpha hydrolases-like"/>
    <property type="match status" value="1"/>
</dbReference>
<dbReference type="AlphaFoldDB" id="A0A0M2NE78"/>
<dbReference type="GO" id="GO:0140741">
    <property type="term" value="F:tRNA-uracil-4 sulfurtransferase activity"/>
    <property type="evidence" value="ECO:0007669"/>
    <property type="project" value="UniProtKB-EC"/>
</dbReference>
<dbReference type="EMBL" id="LAYJ01000101">
    <property type="protein sequence ID" value="KKI50834.1"/>
    <property type="molecule type" value="Genomic_DNA"/>
</dbReference>
<evidence type="ECO:0000256" key="18">
    <source>
        <dbReference type="ARBA" id="ARBA00080570"/>
    </source>
</evidence>
<dbReference type="InterPro" id="IPR049962">
    <property type="entry name" value="THUMP_ThiI"/>
</dbReference>
<dbReference type="GO" id="GO:0009229">
    <property type="term" value="P:thiamine diphosphate biosynthetic process"/>
    <property type="evidence" value="ECO:0007669"/>
    <property type="project" value="UniProtKB-UniRule"/>
</dbReference>
<comment type="catalytic activity">
    <reaction evidence="10 19">
        <text>[ThiI sulfur-carrier protein]-S-sulfanyl-L-cysteine + a uridine in tRNA + 2 reduced [2Fe-2S]-[ferredoxin] + ATP + H(+) = [ThiI sulfur-carrier protein]-L-cysteine + a 4-thiouridine in tRNA + 2 oxidized [2Fe-2S]-[ferredoxin] + AMP + diphosphate</text>
        <dbReference type="Rhea" id="RHEA:24176"/>
        <dbReference type="Rhea" id="RHEA-COMP:10000"/>
        <dbReference type="Rhea" id="RHEA-COMP:10001"/>
        <dbReference type="Rhea" id="RHEA-COMP:13337"/>
        <dbReference type="Rhea" id="RHEA-COMP:13338"/>
        <dbReference type="Rhea" id="RHEA-COMP:13339"/>
        <dbReference type="Rhea" id="RHEA-COMP:13340"/>
        <dbReference type="ChEBI" id="CHEBI:15378"/>
        <dbReference type="ChEBI" id="CHEBI:29950"/>
        <dbReference type="ChEBI" id="CHEBI:30616"/>
        <dbReference type="ChEBI" id="CHEBI:33019"/>
        <dbReference type="ChEBI" id="CHEBI:33737"/>
        <dbReference type="ChEBI" id="CHEBI:33738"/>
        <dbReference type="ChEBI" id="CHEBI:61963"/>
        <dbReference type="ChEBI" id="CHEBI:65315"/>
        <dbReference type="ChEBI" id="CHEBI:136798"/>
        <dbReference type="ChEBI" id="CHEBI:456215"/>
        <dbReference type="EC" id="2.8.1.4"/>
    </reaction>
</comment>
<dbReference type="CDD" id="cd11716">
    <property type="entry name" value="THUMP_ThiI"/>
    <property type="match status" value="1"/>
</dbReference>
<dbReference type="SUPFAM" id="SSF143437">
    <property type="entry name" value="THUMP domain-like"/>
    <property type="match status" value="1"/>
</dbReference>
<organism evidence="21 22">
    <name type="scientific">Christensenella hongkongensis</name>
    <dbReference type="NCBI Taxonomy" id="270498"/>
    <lineage>
        <taxon>Bacteria</taxon>
        <taxon>Bacillati</taxon>
        <taxon>Bacillota</taxon>
        <taxon>Clostridia</taxon>
        <taxon>Christensenellales</taxon>
        <taxon>Christensenellaceae</taxon>
        <taxon>Christensenella</taxon>
    </lineage>
</organism>
<dbReference type="InterPro" id="IPR004114">
    <property type="entry name" value="THUMP_dom"/>
</dbReference>
<dbReference type="PROSITE" id="PS51165">
    <property type="entry name" value="THUMP"/>
    <property type="match status" value="1"/>
</dbReference>
<feature type="binding site" evidence="19">
    <location>
        <position position="318"/>
    </location>
    <ligand>
        <name>ATP</name>
        <dbReference type="ChEBI" id="CHEBI:30616"/>
    </ligand>
</feature>
<keyword evidence="9 19" id="KW-0784">Thiamine biosynthesis</keyword>
<dbReference type="GO" id="GO:0002937">
    <property type="term" value="P:tRNA 4-thiouridine biosynthesis"/>
    <property type="evidence" value="ECO:0007669"/>
    <property type="project" value="TreeGrafter"/>
</dbReference>
<dbReference type="PANTHER" id="PTHR43209">
    <property type="entry name" value="TRNA SULFURTRANSFERASE"/>
    <property type="match status" value="1"/>
</dbReference>
<evidence type="ECO:0000256" key="8">
    <source>
        <dbReference type="ARBA" id="ARBA00022884"/>
    </source>
</evidence>
<evidence type="ECO:0000256" key="13">
    <source>
        <dbReference type="ARBA" id="ARBA00061472"/>
    </source>
</evidence>
<feature type="binding site" evidence="19">
    <location>
        <begin position="205"/>
        <end position="206"/>
    </location>
    <ligand>
        <name>ATP</name>
        <dbReference type="ChEBI" id="CHEBI:30616"/>
    </ligand>
</feature>
<dbReference type="GO" id="GO:0052837">
    <property type="term" value="P:thiazole biosynthetic process"/>
    <property type="evidence" value="ECO:0007669"/>
    <property type="project" value="TreeGrafter"/>
</dbReference>
<dbReference type="FunFam" id="3.40.50.620:FF:000053">
    <property type="entry name" value="Probable tRNA sulfurtransferase"/>
    <property type="match status" value="1"/>
</dbReference>
<sequence>MPVYCAGLQESKGVFGLGENDMILLVRYGEIHLKGLNRPHFESLQRQAIKRALAEFPDAKVEKGYGRFYVTGISDGELPRAVEAITKVFGLHSLSPAEETEKDMDSINEMLIRMVKDYMAGKGLAKATFKVQAKRADKRFPLSSMQLAATLGGNILEAVEGLSVDVHHPDFTVYVEVREKCYGYIDVIPCAGGMPQRSNGRAMLLLSGGIDSPVAGYMIAKRGVELNAVHYHSFPYTSEAAKQKVIDLAKIVSEYSGRIRLNVVSFTDIQMQIYEKCPHEMLVIIMRRFMMRIAQRLAENCGAQAIVTGESIGQVASQTMESIYVTNSVVSMPVFRPLIGMDKIDIIDIANKINTYETSILPYEDCCTVFVPKHPTTRPKLERIVEAESVLDIEALVAQAVETAEYIRID</sequence>
<dbReference type="InterPro" id="IPR003720">
    <property type="entry name" value="tRNA_STrfase"/>
</dbReference>
<evidence type="ECO:0000256" key="12">
    <source>
        <dbReference type="ARBA" id="ARBA00058382"/>
    </source>
</evidence>
<gene>
    <name evidence="19" type="primary">thiI</name>
    <name evidence="21" type="ORF">CHK_1760</name>
</gene>
<evidence type="ECO:0000256" key="14">
    <source>
        <dbReference type="ARBA" id="ARBA00066827"/>
    </source>
</evidence>
<dbReference type="InterPro" id="IPR049961">
    <property type="entry name" value="ThiI_N"/>
</dbReference>
<evidence type="ECO:0000256" key="3">
    <source>
        <dbReference type="ARBA" id="ARBA00022490"/>
    </source>
</evidence>